<dbReference type="EMBL" id="BLAE01000011">
    <property type="protein sequence ID" value="GES08526.1"/>
    <property type="molecule type" value="Genomic_DNA"/>
</dbReference>
<gene>
    <name evidence="1" type="ORF">Amac_021220</name>
</gene>
<name>A0A5M3WIJ8_9ACTN</name>
<keyword evidence="2" id="KW-1185">Reference proteome</keyword>
<comment type="caution">
    <text evidence="1">The sequence shown here is derived from an EMBL/GenBank/DDBJ whole genome shotgun (WGS) entry which is preliminary data.</text>
</comment>
<sequence length="72" mass="7824">MAGERIGRVRQQLERLAGAGMITRIRPGALATFEQAAAFHHQFGDRSREALAGYESAESELALDRLGAGRAR</sequence>
<dbReference type="Proteomes" id="UP000331127">
    <property type="component" value="Unassembled WGS sequence"/>
</dbReference>
<reference evidence="1 2" key="1">
    <citation type="submission" date="2019-10" db="EMBL/GenBank/DDBJ databases">
        <title>Whole genome shotgun sequence of Acrocarpospora macrocephala NBRC 16266.</title>
        <authorList>
            <person name="Ichikawa N."/>
            <person name="Kimura A."/>
            <person name="Kitahashi Y."/>
            <person name="Komaki H."/>
            <person name="Oguchi A."/>
        </authorList>
    </citation>
    <scope>NUCLEOTIDE SEQUENCE [LARGE SCALE GENOMIC DNA]</scope>
    <source>
        <strain evidence="1 2">NBRC 16266</strain>
    </source>
</reference>
<evidence type="ECO:0000313" key="1">
    <source>
        <dbReference type="EMBL" id="GES08526.1"/>
    </source>
</evidence>
<protein>
    <submittedName>
        <fullName evidence="1">Uncharacterized protein</fullName>
    </submittedName>
</protein>
<dbReference type="AlphaFoldDB" id="A0A5M3WIJ8"/>
<accession>A0A5M3WIJ8</accession>
<organism evidence="1 2">
    <name type="scientific">Acrocarpospora macrocephala</name>
    <dbReference type="NCBI Taxonomy" id="150177"/>
    <lineage>
        <taxon>Bacteria</taxon>
        <taxon>Bacillati</taxon>
        <taxon>Actinomycetota</taxon>
        <taxon>Actinomycetes</taxon>
        <taxon>Streptosporangiales</taxon>
        <taxon>Streptosporangiaceae</taxon>
        <taxon>Acrocarpospora</taxon>
    </lineage>
</organism>
<proteinExistence type="predicted"/>
<evidence type="ECO:0000313" key="2">
    <source>
        <dbReference type="Proteomes" id="UP000331127"/>
    </source>
</evidence>